<sequence length="92" mass="10394">MANTISLELPADFNEAIRKLMFTTAVEAYKKAGESKTLPEYMKLGEACEYLSVSRVTLDKLIRTHGLKATMIDGITRVRKQDIIEFMEAHSI</sequence>
<dbReference type="EMBL" id="AYYY01000005">
    <property type="protein sequence ID" value="KRM62432.1"/>
    <property type="molecule type" value="Genomic_DNA"/>
</dbReference>
<accession>A0A0R2A5V4</accession>
<dbReference type="STRING" id="1423813.FC26_GL002004"/>
<dbReference type="Pfam" id="PF12728">
    <property type="entry name" value="HTH_17"/>
    <property type="match status" value="1"/>
</dbReference>
<feature type="domain" description="Helix-turn-helix" evidence="1">
    <location>
        <begin position="41"/>
        <end position="90"/>
    </location>
</feature>
<dbReference type="PATRIC" id="fig|1423813.3.peg.2040"/>
<evidence type="ECO:0000313" key="2">
    <source>
        <dbReference type="EMBL" id="KRM62432.1"/>
    </source>
</evidence>
<organism evidence="2 3">
    <name type="scientific">Paucilactobacillus vaccinostercus DSM 20634</name>
    <dbReference type="NCBI Taxonomy" id="1423813"/>
    <lineage>
        <taxon>Bacteria</taxon>
        <taxon>Bacillati</taxon>
        <taxon>Bacillota</taxon>
        <taxon>Bacilli</taxon>
        <taxon>Lactobacillales</taxon>
        <taxon>Lactobacillaceae</taxon>
        <taxon>Paucilactobacillus</taxon>
    </lineage>
</organism>
<keyword evidence="3" id="KW-1185">Reference proteome</keyword>
<dbReference type="Proteomes" id="UP000051733">
    <property type="component" value="Unassembled WGS sequence"/>
</dbReference>
<evidence type="ECO:0000259" key="1">
    <source>
        <dbReference type="Pfam" id="PF12728"/>
    </source>
</evidence>
<gene>
    <name evidence="2" type="ORF">FC26_GL002004</name>
</gene>
<comment type="caution">
    <text evidence="2">The sequence shown here is derived from an EMBL/GenBank/DDBJ whole genome shotgun (WGS) entry which is preliminary data.</text>
</comment>
<reference evidence="2 3" key="1">
    <citation type="journal article" date="2015" name="Genome Announc.">
        <title>Expanding the biotechnology potential of lactobacilli through comparative genomics of 213 strains and associated genera.</title>
        <authorList>
            <person name="Sun Z."/>
            <person name="Harris H.M."/>
            <person name="McCann A."/>
            <person name="Guo C."/>
            <person name="Argimon S."/>
            <person name="Zhang W."/>
            <person name="Yang X."/>
            <person name="Jeffery I.B."/>
            <person name="Cooney J.C."/>
            <person name="Kagawa T.F."/>
            <person name="Liu W."/>
            <person name="Song Y."/>
            <person name="Salvetti E."/>
            <person name="Wrobel A."/>
            <person name="Rasinkangas P."/>
            <person name="Parkhill J."/>
            <person name="Rea M.C."/>
            <person name="O'Sullivan O."/>
            <person name="Ritari J."/>
            <person name="Douillard F.P."/>
            <person name="Paul Ross R."/>
            <person name="Yang R."/>
            <person name="Briner A.E."/>
            <person name="Felis G.E."/>
            <person name="de Vos W.M."/>
            <person name="Barrangou R."/>
            <person name="Klaenhammer T.R."/>
            <person name="Caufield P.W."/>
            <person name="Cui Y."/>
            <person name="Zhang H."/>
            <person name="O'Toole P.W."/>
        </authorList>
    </citation>
    <scope>NUCLEOTIDE SEQUENCE [LARGE SCALE GENOMIC DNA]</scope>
    <source>
        <strain evidence="2 3">DSM 20634</strain>
    </source>
</reference>
<dbReference type="InterPro" id="IPR041657">
    <property type="entry name" value="HTH_17"/>
</dbReference>
<dbReference type="GO" id="GO:0003677">
    <property type="term" value="F:DNA binding"/>
    <property type="evidence" value="ECO:0007669"/>
    <property type="project" value="InterPro"/>
</dbReference>
<evidence type="ECO:0000313" key="3">
    <source>
        <dbReference type="Proteomes" id="UP000051733"/>
    </source>
</evidence>
<protein>
    <recommendedName>
        <fullName evidence="1">Helix-turn-helix domain-containing protein</fullName>
    </recommendedName>
</protein>
<dbReference type="InterPro" id="IPR010093">
    <property type="entry name" value="SinI_DNA-bd"/>
</dbReference>
<dbReference type="RefSeq" id="WP_057777132.1">
    <property type="nucleotide sequence ID" value="NZ_AYYY01000005.1"/>
</dbReference>
<dbReference type="NCBIfam" id="TIGR01764">
    <property type="entry name" value="excise"/>
    <property type="match status" value="1"/>
</dbReference>
<proteinExistence type="predicted"/>
<name>A0A0R2A5V4_9LACO</name>
<dbReference type="OrthoDB" id="2297400at2"/>
<dbReference type="AlphaFoldDB" id="A0A0R2A5V4"/>